<keyword evidence="3" id="KW-1185">Reference proteome</keyword>
<reference evidence="2 3" key="1">
    <citation type="submission" date="2018-06" db="EMBL/GenBank/DDBJ databases">
        <title>Spirosoma sp. HMF3257 Genome sequencing and assembly.</title>
        <authorList>
            <person name="Kang H."/>
            <person name="Cha I."/>
            <person name="Kim H."/>
            <person name="Kang J."/>
            <person name="Joh K."/>
        </authorList>
    </citation>
    <scope>NUCLEOTIDE SEQUENCE [LARGE SCALE GENOMIC DNA]</scope>
    <source>
        <strain evidence="2 3">HMF3257</strain>
    </source>
</reference>
<feature type="transmembrane region" description="Helical" evidence="1">
    <location>
        <begin position="65"/>
        <end position="88"/>
    </location>
</feature>
<dbReference type="RefSeq" id="WP_111343389.1">
    <property type="nucleotide sequence ID" value="NZ_QLII01000001.1"/>
</dbReference>
<feature type="transmembrane region" description="Helical" evidence="1">
    <location>
        <begin position="36"/>
        <end position="59"/>
    </location>
</feature>
<feature type="transmembrane region" description="Helical" evidence="1">
    <location>
        <begin position="6"/>
        <end position="24"/>
    </location>
</feature>
<gene>
    <name evidence="2" type="ORF">HMF3257_15225</name>
</gene>
<sequence length="126" mass="13869">MKMITLINWAIVGIYLLMLLLAFTSSNSQQDAAGRGMAAGLLVMACVFLGLLVTLNLLPYPFGRITAMILGGVPLVAYVLSQVVGPLLSDWRRKRMNMNGVVRPMALIISRIRLVGNWPQLLLIQM</sequence>
<evidence type="ECO:0000313" key="2">
    <source>
        <dbReference type="EMBL" id="RAI75210.1"/>
    </source>
</evidence>
<dbReference type="AlphaFoldDB" id="A0A327NIQ4"/>
<evidence type="ECO:0000313" key="3">
    <source>
        <dbReference type="Proteomes" id="UP000249016"/>
    </source>
</evidence>
<proteinExistence type="predicted"/>
<comment type="caution">
    <text evidence="2">The sequence shown here is derived from an EMBL/GenBank/DDBJ whole genome shotgun (WGS) entry which is preliminary data.</text>
</comment>
<name>A0A327NIQ4_9BACT</name>
<keyword evidence="1" id="KW-0472">Membrane</keyword>
<keyword evidence="1" id="KW-1133">Transmembrane helix</keyword>
<keyword evidence="1" id="KW-0812">Transmembrane</keyword>
<dbReference type="Proteomes" id="UP000249016">
    <property type="component" value="Unassembled WGS sequence"/>
</dbReference>
<dbReference type="EMBL" id="QLII01000001">
    <property type="protein sequence ID" value="RAI75210.1"/>
    <property type="molecule type" value="Genomic_DNA"/>
</dbReference>
<protein>
    <submittedName>
        <fullName evidence="2">Uncharacterized protein</fullName>
    </submittedName>
</protein>
<evidence type="ECO:0000256" key="1">
    <source>
        <dbReference type="SAM" id="Phobius"/>
    </source>
</evidence>
<organism evidence="2 3">
    <name type="scientific">Spirosoma telluris</name>
    <dbReference type="NCBI Taxonomy" id="2183553"/>
    <lineage>
        <taxon>Bacteria</taxon>
        <taxon>Pseudomonadati</taxon>
        <taxon>Bacteroidota</taxon>
        <taxon>Cytophagia</taxon>
        <taxon>Cytophagales</taxon>
        <taxon>Cytophagaceae</taxon>
        <taxon>Spirosoma</taxon>
    </lineage>
</organism>
<accession>A0A327NIQ4</accession>